<dbReference type="PROSITE" id="PS51257">
    <property type="entry name" value="PROKAR_LIPOPROTEIN"/>
    <property type="match status" value="1"/>
</dbReference>
<feature type="region of interest" description="Disordered" evidence="2">
    <location>
        <begin position="36"/>
        <end position="81"/>
    </location>
</feature>
<sequence>MTRSKSLGTPGSRRRSRALAAIVAGGLFFVACGGDDGGSTPAATEAPAGSDAPATDAPMTSDVSGTDAPAAEDGPPTGPEMLVGMVNTEGNPAGLDFPDIRRFAEASFEYMNAHGGFGGRPVKLETCVAGGTPETSQACAQELVGKGVELILLGLDLFPDFATYEAAGVPVIGVLPILPPDFTANALFLTGGNATTTAVMAVIAQDRYQAKTVGIIHADNAGANSTAAGVEAALDKAGITWKAVKGGDNETDAGYLGLMQAANADDPDLLISLYADAGCIGTIRGYATAGITKPVLTTSICSDSDVISQVGDDATGWVFVGATPERDTPEKALLQSIVAPFIKDEATGEMGIEPADVKTGALGLGGLGTVLVLSLRNYAAEMVAGGTEMTGQNLYDFLKSADGLFLYGGITPVKCGLAAPSYPSICSYVFEATEYKDGAVVSVDDGKLWDSTPLLP</sequence>
<dbReference type="InterPro" id="IPR028081">
    <property type="entry name" value="Leu-bd"/>
</dbReference>
<reference evidence="6" key="1">
    <citation type="submission" date="2020-05" db="EMBL/GenBank/DDBJ databases">
        <authorList>
            <person name="Chiriac C."/>
            <person name="Salcher M."/>
            <person name="Ghai R."/>
            <person name="Kavagutti S V."/>
        </authorList>
    </citation>
    <scope>NUCLEOTIDE SEQUENCE</scope>
</reference>
<accession>A0A6J6YZ01</accession>
<dbReference type="Gene3D" id="3.40.50.2300">
    <property type="match status" value="2"/>
</dbReference>
<dbReference type="EMBL" id="CAFAAL010000162">
    <property type="protein sequence ID" value="CAB4814850.1"/>
    <property type="molecule type" value="Genomic_DNA"/>
</dbReference>
<keyword evidence="1" id="KW-0732">Signal</keyword>
<evidence type="ECO:0000256" key="1">
    <source>
        <dbReference type="ARBA" id="ARBA00022729"/>
    </source>
</evidence>
<dbReference type="EMBL" id="CAEZZP010000022">
    <property type="protein sequence ID" value="CAB4766624.1"/>
    <property type="molecule type" value="Genomic_DNA"/>
</dbReference>
<dbReference type="Pfam" id="PF13458">
    <property type="entry name" value="Peripla_BP_6"/>
    <property type="match status" value="1"/>
</dbReference>
<evidence type="ECO:0000256" key="2">
    <source>
        <dbReference type="SAM" id="MobiDB-lite"/>
    </source>
</evidence>
<dbReference type="SUPFAM" id="SSF53822">
    <property type="entry name" value="Periplasmic binding protein-like I"/>
    <property type="match status" value="1"/>
</dbReference>
<evidence type="ECO:0000313" key="4">
    <source>
        <dbReference type="EMBL" id="CAB4714870.1"/>
    </source>
</evidence>
<dbReference type="EMBL" id="CAFBMF010000027">
    <property type="protein sequence ID" value="CAB4894933.1"/>
    <property type="molecule type" value="Genomic_DNA"/>
</dbReference>
<protein>
    <submittedName>
        <fullName evidence="6">Unannotated protein</fullName>
    </submittedName>
</protein>
<gene>
    <name evidence="4" type="ORF">UFOPK2658_00631</name>
    <name evidence="5" type="ORF">UFOPK2880_00549</name>
    <name evidence="6" type="ORF">UFOPK3004_01475</name>
    <name evidence="7" type="ORF">UFOPK3494_00617</name>
    <name evidence="8" type="ORF">UFOPK4134_01157</name>
</gene>
<feature type="domain" description="Leucine-binding protein" evidence="3">
    <location>
        <begin position="83"/>
        <end position="337"/>
    </location>
</feature>
<evidence type="ECO:0000313" key="7">
    <source>
        <dbReference type="EMBL" id="CAB4894933.1"/>
    </source>
</evidence>
<organism evidence="6">
    <name type="scientific">freshwater metagenome</name>
    <dbReference type="NCBI Taxonomy" id="449393"/>
    <lineage>
        <taxon>unclassified sequences</taxon>
        <taxon>metagenomes</taxon>
        <taxon>ecological metagenomes</taxon>
    </lineage>
</organism>
<dbReference type="InterPro" id="IPR028082">
    <property type="entry name" value="Peripla_BP_I"/>
</dbReference>
<name>A0A6J6YZ01_9ZZZZ</name>
<evidence type="ECO:0000313" key="5">
    <source>
        <dbReference type="EMBL" id="CAB4766624.1"/>
    </source>
</evidence>
<dbReference type="PANTHER" id="PTHR30483">
    <property type="entry name" value="LEUCINE-SPECIFIC-BINDING PROTEIN"/>
    <property type="match status" value="1"/>
</dbReference>
<evidence type="ECO:0000313" key="8">
    <source>
        <dbReference type="EMBL" id="CAB5032568.1"/>
    </source>
</evidence>
<dbReference type="AlphaFoldDB" id="A0A6J6YZ01"/>
<dbReference type="InterPro" id="IPR051010">
    <property type="entry name" value="BCAA_transport"/>
</dbReference>
<evidence type="ECO:0000259" key="3">
    <source>
        <dbReference type="Pfam" id="PF13458"/>
    </source>
</evidence>
<dbReference type="EMBL" id="CAEZYH010000017">
    <property type="protein sequence ID" value="CAB4714870.1"/>
    <property type="molecule type" value="Genomic_DNA"/>
</dbReference>
<proteinExistence type="predicted"/>
<dbReference type="PANTHER" id="PTHR30483:SF6">
    <property type="entry name" value="PERIPLASMIC BINDING PROTEIN OF ABC TRANSPORTER FOR NATURAL AMINO ACIDS"/>
    <property type="match status" value="1"/>
</dbReference>
<evidence type="ECO:0000313" key="6">
    <source>
        <dbReference type="EMBL" id="CAB4814850.1"/>
    </source>
</evidence>
<dbReference type="EMBL" id="CAFBPS010000091">
    <property type="protein sequence ID" value="CAB5032568.1"/>
    <property type="molecule type" value="Genomic_DNA"/>
</dbReference>